<gene>
    <name evidence="3" type="ORF">IAA97_06560</name>
</gene>
<evidence type="ECO:0000259" key="2">
    <source>
        <dbReference type="Pfam" id="PF13635"/>
    </source>
</evidence>
<reference evidence="3" key="1">
    <citation type="submission" date="2020-10" db="EMBL/GenBank/DDBJ databases">
        <authorList>
            <person name="Gilroy R."/>
        </authorList>
    </citation>
    <scope>NUCLEOTIDE SEQUENCE</scope>
    <source>
        <strain evidence="3">7293</strain>
    </source>
</reference>
<evidence type="ECO:0000313" key="3">
    <source>
        <dbReference type="EMBL" id="MBO8436623.1"/>
    </source>
</evidence>
<comment type="caution">
    <text evidence="3">The sequence shown here is derived from an EMBL/GenBank/DDBJ whole genome shotgun (WGS) entry which is preliminary data.</text>
</comment>
<dbReference type="Pfam" id="PF13635">
    <property type="entry name" value="DUF4143"/>
    <property type="match status" value="1"/>
</dbReference>
<dbReference type="InterPro" id="IPR027417">
    <property type="entry name" value="P-loop_NTPase"/>
</dbReference>
<evidence type="ECO:0000259" key="1">
    <source>
        <dbReference type="Pfam" id="PF13173"/>
    </source>
</evidence>
<dbReference type="Proteomes" id="UP000823615">
    <property type="component" value="Unassembled WGS sequence"/>
</dbReference>
<dbReference type="InterPro" id="IPR025420">
    <property type="entry name" value="DUF4143"/>
</dbReference>
<name>A0A9D9E002_9SPIO</name>
<dbReference type="PANTHER" id="PTHR33295:SF18">
    <property type="entry name" value="AAA+ ATPASE DOMAIN-CONTAINING PROTEIN"/>
    <property type="match status" value="1"/>
</dbReference>
<dbReference type="SUPFAM" id="SSF52540">
    <property type="entry name" value="P-loop containing nucleoside triphosphate hydrolases"/>
    <property type="match status" value="1"/>
</dbReference>
<reference evidence="3" key="2">
    <citation type="journal article" date="2021" name="PeerJ">
        <title>Extensive microbial diversity within the chicken gut microbiome revealed by metagenomics and culture.</title>
        <authorList>
            <person name="Gilroy R."/>
            <person name="Ravi A."/>
            <person name="Getino M."/>
            <person name="Pursley I."/>
            <person name="Horton D.L."/>
            <person name="Alikhan N.F."/>
            <person name="Baker D."/>
            <person name="Gharbi K."/>
            <person name="Hall N."/>
            <person name="Watson M."/>
            <person name="Adriaenssens E.M."/>
            <person name="Foster-Nyarko E."/>
            <person name="Jarju S."/>
            <person name="Secka A."/>
            <person name="Antonio M."/>
            <person name="Oren A."/>
            <person name="Chaudhuri R.R."/>
            <person name="La Ragione R."/>
            <person name="Hildebrand F."/>
            <person name="Pallen M.J."/>
        </authorList>
    </citation>
    <scope>NUCLEOTIDE SEQUENCE</scope>
    <source>
        <strain evidence="3">7293</strain>
    </source>
</reference>
<protein>
    <submittedName>
        <fullName evidence="3">ATP-binding protein</fullName>
    </submittedName>
</protein>
<proteinExistence type="predicted"/>
<sequence length="433" mass="50342">MIIERKKYLDKLISKKDNGLVKVITGIRRCGKSFLLFNLYHSYLNSIGIADENIIELALDEAANARYRNPLELDAYIRNKVSDKSGKSYVFLDEIQFVKDIQNPYLDDKDARIGFIDVILGLMKLKNVDLYITGSNSHMLSSDILTEFRGRGDEIHVLPLSYKEFHDAFEGDKRFAWREYLTYGGMPYILYLKSHEEKSKYLKDLFENVYIKDVLERNRILNDRSILEDLLNIIASSIGSLTNPTKLANTFQSVKHVQVNANTISRYLDCFIDAFILSKACRYDIKGKKYIETPLKYYFSDAGLRNARLNFRQQEENHIMENIIYNELIARGFDVDVGVVQYNTKDKNEKKIRTQLEIDFVANKGNRRYYIQSALSVDDEGKRIQETNSLNRVEDSFKKIVVVKDGIIPWYDEKGIFYIGIEEFLLDEKAIDS</sequence>
<feature type="domain" description="DUF4143" evidence="2">
    <location>
        <begin position="212"/>
        <end position="372"/>
    </location>
</feature>
<dbReference type="InterPro" id="IPR041682">
    <property type="entry name" value="AAA_14"/>
</dbReference>
<dbReference type="Pfam" id="PF13173">
    <property type="entry name" value="AAA_14"/>
    <property type="match status" value="1"/>
</dbReference>
<dbReference type="PANTHER" id="PTHR33295">
    <property type="entry name" value="ATPASE"/>
    <property type="match status" value="1"/>
</dbReference>
<feature type="domain" description="AAA" evidence="1">
    <location>
        <begin position="21"/>
        <end position="165"/>
    </location>
</feature>
<keyword evidence="3" id="KW-0547">Nucleotide-binding</keyword>
<dbReference type="GO" id="GO:0005524">
    <property type="term" value="F:ATP binding"/>
    <property type="evidence" value="ECO:0007669"/>
    <property type="project" value="UniProtKB-KW"/>
</dbReference>
<organism evidence="3 4">
    <name type="scientific">Candidatus Ornithospirochaeta stercoripullorum</name>
    <dbReference type="NCBI Taxonomy" id="2840899"/>
    <lineage>
        <taxon>Bacteria</taxon>
        <taxon>Pseudomonadati</taxon>
        <taxon>Spirochaetota</taxon>
        <taxon>Spirochaetia</taxon>
        <taxon>Spirochaetales</taxon>
        <taxon>Spirochaetaceae</taxon>
        <taxon>Spirochaetaceae incertae sedis</taxon>
        <taxon>Candidatus Ornithospirochaeta</taxon>
    </lineage>
</organism>
<evidence type="ECO:0000313" key="4">
    <source>
        <dbReference type="Proteomes" id="UP000823615"/>
    </source>
</evidence>
<accession>A0A9D9E002</accession>
<dbReference type="AlphaFoldDB" id="A0A9D9E002"/>
<dbReference type="EMBL" id="JADIMT010000074">
    <property type="protein sequence ID" value="MBO8436623.1"/>
    <property type="molecule type" value="Genomic_DNA"/>
</dbReference>
<keyword evidence="3" id="KW-0067">ATP-binding</keyword>